<keyword evidence="9" id="KW-1185">Reference proteome</keyword>
<dbReference type="eggNOG" id="KOG0637">
    <property type="taxonomic scope" value="Eukaryota"/>
</dbReference>
<feature type="transmembrane region" description="Helical" evidence="7">
    <location>
        <begin position="509"/>
        <end position="533"/>
    </location>
</feature>
<evidence type="ECO:0000313" key="8">
    <source>
        <dbReference type="EMBL" id="EXJ81206.1"/>
    </source>
</evidence>
<dbReference type="HOGENOM" id="CLU_018303_1_1_1"/>
<evidence type="ECO:0000256" key="1">
    <source>
        <dbReference type="ARBA" id="ARBA00004141"/>
    </source>
</evidence>
<feature type="transmembrane region" description="Helical" evidence="7">
    <location>
        <begin position="147"/>
        <end position="165"/>
    </location>
</feature>
<feature type="transmembrane region" description="Helical" evidence="7">
    <location>
        <begin position="299"/>
        <end position="317"/>
    </location>
</feature>
<dbReference type="Gene3D" id="1.20.1250.20">
    <property type="entry name" value="MFS general substrate transporter like domains"/>
    <property type="match status" value="1"/>
</dbReference>
<evidence type="ECO:0000313" key="9">
    <source>
        <dbReference type="Proteomes" id="UP000019478"/>
    </source>
</evidence>
<dbReference type="EMBL" id="AMGY01000006">
    <property type="protein sequence ID" value="EXJ81206.1"/>
    <property type="molecule type" value="Genomic_DNA"/>
</dbReference>
<dbReference type="STRING" id="1182542.W9XW28"/>
<evidence type="ECO:0000256" key="4">
    <source>
        <dbReference type="ARBA" id="ARBA00022989"/>
    </source>
</evidence>
<evidence type="ECO:0000256" key="7">
    <source>
        <dbReference type="SAM" id="Phobius"/>
    </source>
</evidence>
<sequence length="643" mass="71040">MSRSGPSLDLDERSPLIRAVNTARNSDVEGRPLVEEEDESSDPGSEREERYLNGNRPPSETIGLDDSTLEHKNPLYLILLTLSIGGLQIVWSVELSNGSPYLLSLGMSKALLAFVWLAGPLTGTLVQPYIGIRSDRCRVSWGKRKPFMIGGTLGTVASSMALAYARDIVRVVAGLGRDAPYSGGYQTATIILATVLMWCLDFSINTVQAAIRAFIVDNAPSHQQESANAWASRMTGVGNVLGYVFGYLNLPRYFHFFGNTQFKVLVVIASIALSSTVLISVLAIKERNPQLEPPSRKDAAGGLVAFFKQVFVSIQRLPPQIRQVCKIQFFHWIGWFPFLFYITTYIGQLYVDPFLKPGLSDDEVEKLWGKATRIGTFALLIYAITSFASNIILPFLVVPTYRAQPVVAVEDFDRPITPPSRPDMRPRSYSWSEHAYSGSQSTLTFASTVEESRIRRDLGPPRAGSVQNCLTRLQIPGLTLRRAWLFSQLLFSLCTFSTILITTPLAASIMTALVGISWSLTLWAPFALISAEISKRDEVRRKKQRQRLIHGDDDLGVDGNVNAKDEEEDQAGVILGLHNVAISAPQILATLISSVVFKLLQKPRNEPGDVSVGWTLRIGGLATLVSAFITWRMKEPGDEDDVE</sequence>
<dbReference type="GO" id="GO:0106082">
    <property type="term" value="P:sucrose import across plasma membrane"/>
    <property type="evidence" value="ECO:0007669"/>
    <property type="project" value="EnsemblFungi"/>
</dbReference>
<feature type="transmembrane region" description="Helical" evidence="7">
    <location>
        <begin position="371"/>
        <end position="393"/>
    </location>
</feature>
<dbReference type="Pfam" id="PF13347">
    <property type="entry name" value="MFS_2"/>
    <property type="match status" value="1"/>
</dbReference>
<accession>W9XW28</accession>
<protein>
    <recommendedName>
        <fullName evidence="10">Solute carrier family 45, member 1/2/4</fullName>
    </recommendedName>
</protein>
<proteinExistence type="predicted"/>
<feature type="transmembrane region" description="Helical" evidence="7">
    <location>
        <begin position="262"/>
        <end position="284"/>
    </location>
</feature>
<dbReference type="PANTHER" id="PTHR19432">
    <property type="entry name" value="SUGAR TRANSPORTER"/>
    <property type="match status" value="1"/>
</dbReference>
<dbReference type="GO" id="GO:0106081">
    <property type="term" value="P:maltose import across plasma membrane"/>
    <property type="evidence" value="ECO:0007669"/>
    <property type="project" value="EnsemblFungi"/>
</dbReference>
<dbReference type="SUPFAM" id="SSF103473">
    <property type="entry name" value="MFS general substrate transporter"/>
    <property type="match status" value="2"/>
</dbReference>
<dbReference type="AlphaFoldDB" id="W9XW28"/>
<feature type="transmembrane region" description="Helical" evidence="7">
    <location>
        <begin position="483"/>
        <end position="503"/>
    </location>
</feature>
<organism evidence="8 9">
    <name type="scientific">Capronia epimyces CBS 606.96</name>
    <dbReference type="NCBI Taxonomy" id="1182542"/>
    <lineage>
        <taxon>Eukaryota</taxon>
        <taxon>Fungi</taxon>
        <taxon>Dikarya</taxon>
        <taxon>Ascomycota</taxon>
        <taxon>Pezizomycotina</taxon>
        <taxon>Eurotiomycetes</taxon>
        <taxon>Chaetothyriomycetidae</taxon>
        <taxon>Chaetothyriales</taxon>
        <taxon>Herpotrichiellaceae</taxon>
        <taxon>Capronia</taxon>
    </lineage>
</organism>
<dbReference type="GO" id="GO:0005364">
    <property type="term" value="F:maltose:proton symporter activity"/>
    <property type="evidence" value="ECO:0007669"/>
    <property type="project" value="EnsemblFungi"/>
</dbReference>
<dbReference type="Proteomes" id="UP000019478">
    <property type="component" value="Unassembled WGS sequence"/>
</dbReference>
<dbReference type="GO" id="GO:0005886">
    <property type="term" value="C:plasma membrane"/>
    <property type="evidence" value="ECO:0007669"/>
    <property type="project" value="TreeGrafter"/>
</dbReference>
<comment type="subcellular location">
    <subcellularLocation>
        <location evidence="1">Membrane</location>
        <topology evidence="1">Multi-pass membrane protein</topology>
    </subcellularLocation>
</comment>
<dbReference type="PANTHER" id="PTHR19432:SF35">
    <property type="entry name" value="SOLUTE CARRIER FAMILY 45 MEMBER 3 ISOFORM X1"/>
    <property type="match status" value="1"/>
</dbReference>
<dbReference type="RefSeq" id="XP_007735794.1">
    <property type="nucleotide sequence ID" value="XM_007737604.1"/>
</dbReference>
<keyword evidence="5 7" id="KW-0472">Membrane</keyword>
<keyword evidence="3 7" id="KW-0812">Transmembrane</keyword>
<gene>
    <name evidence="8" type="ORF">A1O3_07496</name>
</gene>
<keyword evidence="4 7" id="KW-1133">Transmembrane helix</keyword>
<dbReference type="GO" id="GO:0008506">
    <property type="term" value="F:sucrose:proton symporter activity"/>
    <property type="evidence" value="ECO:0007669"/>
    <property type="project" value="EnsemblFungi"/>
</dbReference>
<reference evidence="8 9" key="1">
    <citation type="submission" date="2013-03" db="EMBL/GenBank/DDBJ databases">
        <title>The Genome Sequence of Capronia epimyces CBS 606.96.</title>
        <authorList>
            <consortium name="The Broad Institute Genomics Platform"/>
            <person name="Cuomo C."/>
            <person name="de Hoog S."/>
            <person name="Gorbushina A."/>
            <person name="Walker B."/>
            <person name="Young S.K."/>
            <person name="Zeng Q."/>
            <person name="Gargeya S."/>
            <person name="Fitzgerald M."/>
            <person name="Haas B."/>
            <person name="Abouelleil A."/>
            <person name="Allen A.W."/>
            <person name="Alvarado L."/>
            <person name="Arachchi H.M."/>
            <person name="Berlin A.M."/>
            <person name="Chapman S.B."/>
            <person name="Gainer-Dewar J."/>
            <person name="Goldberg J."/>
            <person name="Griggs A."/>
            <person name="Gujja S."/>
            <person name="Hansen M."/>
            <person name="Howarth C."/>
            <person name="Imamovic A."/>
            <person name="Ireland A."/>
            <person name="Larimer J."/>
            <person name="McCowan C."/>
            <person name="Murphy C."/>
            <person name="Pearson M."/>
            <person name="Poon T.W."/>
            <person name="Priest M."/>
            <person name="Roberts A."/>
            <person name="Saif S."/>
            <person name="Shea T."/>
            <person name="Sisk P."/>
            <person name="Sykes S."/>
            <person name="Wortman J."/>
            <person name="Nusbaum C."/>
            <person name="Birren B."/>
        </authorList>
    </citation>
    <scope>NUCLEOTIDE SEQUENCE [LARGE SCALE GENOMIC DNA]</scope>
    <source>
        <strain evidence="8 9">CBS 606.96</strain>
    </source>
</reference>
<evidence type="ECO:0000256" key="2">
    <source>
        <dbReference type="ARBA" id="ARBA00022448"/>
    </source>
</evidence>
<evidence type="ECO:0008006" key="10">
    <source>
        <dbReference type="Google" id="ProtNLM"/>
    </source>
</evidence>
<evidence type="ECO:0000256" key="6">
    <source>
        <dbReference type="SAM" id="MobiDB-lite"/>
    </source>
</evidence>
<dbReference type="OrthoDB" id="28755at2759"/>
<dbReference type="GeneID" id="19171594"/>
<evidence type="ECO:0000256" key="3">
    <source>
        <dbReference type="ARBA" id="ARBA00022692"/>
    </source>
</evidence>
<evidence type="ECO:0000256" key="5">
    <source>
        <dbReference type="ARBA" id="ARBA00023136"/>
    </source>
</evidence>
<feature type="transmembrane region" description="Helical" evidence="7">
    <location>
        <begin position="75"/>
        <end position="93"/>
    </location>
</feature>
<feature type="transmembrane region" description="Helical" evidence="7">
    <location>
        <begin position="105"/>
        <end position="126"/>
    </location>
</feature>
<feature type="region of interest" description="Disordered" evidence="6">
    <location>
        <begin position="1"/>
        <end position="66"/>
    </location>
</feature>
<dbReference type="InterPro" id="IPR036259">
    <property type="entry name" value="MFS_trans_sf"/>
</dbReference>
<feature type="transmembrane region" description="Helical" evidence="7">
    <location>
        <begin position="185"/>
        <end position="204"/>
    </location>
</feature>
<name>W9XW28_9EURO</name>
<comment type="caution">
    <text evidence="8">The sequence shown here is derived from an EMBL/GenBank/DDBJ whole genome shotgun (WGS) entry which is preliminary data.</text>
</comment>
<feature type="transmembrane region" description="Helical" evidence="7">
    <location>
        <begin position="329"/>
        <end position="351"/>
    </location>
</feature>
<keyword evidence="2" id="KW-0813">Transport</keyword>